<evidence type="ECO:0000256" key="8">
    <source>
        <dbReference type="SAM" id="MobiDB-lite"/>
    </source>
</evidence>
<keyword evidence="3" id="KW-0808">Transferase</keyword>
<keyword evidence="9" id="KW-0472">Membrane</keyword>
<dbReference type="EMBL" id="BAABGA010000022">
    <property type="protein sequence ID" value="GAA4450852.1"/>
    <property type="molecule type" value="Genomic_DNA"/>
</dbReference>
<evidence type="ECO:0000259" key="10">
    <source>
        <dbReference type="PROSITE" id="PS51782"/>
    </source>
</evidence>
<gene>
    <name evidence="12" type="ORF">GCM10023156_17620</name>
</gene>
<dbReference type="InterPro" id="IPR038063">
    <property type="entry name" value="Transpep_catalytic_dom"/>
</dbReference>
<keyword evidence="13" id="KW-1185">Reference proteome</keyword>
<dbReference type="Gene3D" id="3.10.350.10">
    <property type="entry name" value="LysM domain"/>
    <property type="match status" value="1"/>
</dbReference>
<dbReference type="Proteomes" id="UP001500840">
    <property type="component" value="Unassembled WGS sequence"/>
</dbReference>
<dbReference type="PROSITE" id="PS52029">
    <property type="entry name" value="LD_TPASE"/>
    <property type="match status" value="1"/>
</dbReference>
<dbReference type="RefSeq" id="WP_345321226.1">
    <property type="nucleotide sequence ID" value="NZ_BAABGA010000022.1"/>
</dbReference>
<dbReference type="SUPFAM" id="SSF141523">
    <property type="entry name" value="L,D-transpeptidase catalytic domain-like"/>
    <property type="match status" value="1"/>
</dbReference>
<dbReference type="PANTHER" id="PTHR30582">
    <property type="entry name" value="L,D-TRANSPEPTIDASE"/>
    <property type="match status" value="1"/>
</dbReference>
<accession>A0ABP8MKW4</accession>
<dbReference type="Gene3D" id="2.40.440.10">
    <property type="entry name" value="L,D-transpeptidase catalytic domain-like"/>
    <property type="match status" value="1"/>
</dbReference>
<evidence type="ECO:0000256" key="6">
    <source>
        <dbReference type="ARBA" id="ARBA00023316"/>
    </source>
</evidence>
<dbReference type="PANTHER" id="PTHR30582:SF2">
    <property type="entry name" value="L,D-TRANSPEPTIDASE YCIB-RELATED"/>
    <property type="match status" value="1"/>
</dbReference>
<evidence type="ECO:0000256" key="2">
    <source>
        <dbReference type="ARBA" id="ARBA00005992"/>
    </source>
</evidence>
<feature type="domain" description="L,D-TPase catalytic" evidence="11">
    <location>
        <begin position="341"/>
        <end position="458"/>
    </location>
</feature>
<reference evidence="13" key="1">
    <citation type="journal article" date="2019" name="Int. J. Syst. Evol. Microbiol.">
        <title>The Global Catalogue of Microorganisms (GCM) 10K type strain sequencing project: providing services to taxonomists for standard genome sequencing and annotation.</title>
        <authorList>
            <consortium name="The Broad Institute Genomics Platform"/>
            <consortium name="The Broad Institute Genome Sequencing Center for Infectious Disease"/>
            <person name="Wu L."/>
            <person name="Ma J."/>
        </authorList>
    </citation>
    <scope>NUCLEOTIDE SEQUENCE [LARGE SCALE GENOMIC DNA]</scope>
    <source>
        <strain evidence="13">JCM 17759</strain>
    </source>
</reference>
<dbReference type="PROSITE" id="PS51782">
    <property type="entry name" value="LYSM"/>
    <property type="match status" value="1"/>
</dbReference>
<dbReference type="InterPro" id="IPR018392">
    <property type="entry name" value="LysM"/>
</dbReference>
<keyword evidence="9" id="KW-1133">Transmembrane helix</keyword>
<keyword evidence="5 7" id="KW-0573">Peptidoglycan synthesis</keyword>
<keyword evidence="4 7" id="KW-0133">Cell shape</keyword>
<name>A0ABP8MKW4_9BACT</name>
<evidence type="ECO:0000313" key="13">
    <source>
        <dbReference type="Proteomes" id="UP001500840"/>
    </source>
</evidence>
<comment type="caution">
    <text evidence="12">The sequence shown here is derived from an EMBL/GenBank/DDBJ whole genome shotgun (WGS) entry which is preliminary data.</text>
</comment>
<comment type="pathway">
    <text evidence="1 7">Cell wall biogenesis; peptidoglycan biosynthesis.</text>
</comment>
<evidence type="ECO:0000256" key="9">
    <source>
        <dbReference type="SAM" id="Phobius"/>
    </source>
</evidence>
<dbReference type="InterPro" id="IPR005490">
    <property type="entry name" value="LD_TPept_cat_dom"/>
</dbReference>
<organism evidence="12 13">
    <name type="scientific">Novipirellula rosea</name>
    <dbReference type="NCBI Taxonomy" id="1031540"/>
    <lineage>
        <taxon>Bacteria</taxon>
        <taxon>Pseudomonadati</taxon>
        <taxon>Planctomycetota</taxon>
        <taxon>Planctomycetia</taxon>
        <taxon>Pirellulales</taxon>
        <taxon>Pirellulaceae</taxon>
        <taxon>Novipirellula</taxon>
    </lineage>
</organism>
<sequence>MQTLKTAAIIVLLMTVMYTAYMSLTTPPDSLPPEVERIVMDEGGLDIESGLPESLGEMEINGGMPESSAIADNLEPTFGQSFNDLPAAGSTNSVATTPGPNASGVSIQLSDTHGNDSLTVHQPSDDTPAYMDLGASSGTQASLASASTGLSPAAASPLGTAAGSSAYGATDMTFDMPDPTSDENKLPEDGSVAFDPSAGPGTALAELADGGDDSIATVSGTSDPTKNNVGLANALQLADDQYKSDQRKEALETLSLFYHTPNLPSAQRQELLSRLDPLAAEVIYSRRHLLEQPHRVGHHETLMQIAVKYEVPWQLLANINGIEDPITVLPGTELKVVRGPFRADVDLGKQEMTLFLGDLYAGRFPIAVGNDPQPRPGTFTVQDKQSERPFYGASGSPVPANSPDNPYGSLWLDLGGQLCIHGSPYATRPSDQGCISVAADYADDLYGILTQGSSVTIRR</sequence>
<dbReference type="CDD" id="cd00118">
    <property type="entry name" value="LysM"/>
    <property type="match status" value="1"/>
</dbReference>
<evidence type="ECO:0000256" key="4">
    <source>
        <dbReference type="ARBA" id="ARBA00022960"/>
    </source>
</evidence>
<dbReference type="CDD" id="cd16913">
    <property type="entry name" value="YkuD_like"/>
    <property type="match status" value="1"/>
</dbReference>
<evidence type="ECO:0000259" key="11">
    <source>
        <dbReference type="PROSITE" id="PS52029"/>
    </source>
</evidence>
<dbReference type="Pfam" id="PF01476">
    <property type="entry name" value="LysM"/>
    <property type="match status" value="1"/>
</dbReference>
<feature type="domain" description="LysM" evidence="10">
    <location>
        <begin position="292"/>
        <end position="336"/>
    </location>
</feature>
<feature type="compositionally biased region" description="Polar residues" evidence="8">
    <location>
        <begin position="78"/>
        <end position="122"/>
    </location>
</feature>
<feature type="region of interest" description="Disordered" evidence="8">
    <location>
        <begin position="76"/>
        <end position="135"/>
    </location>
</feature>
<dbReference type="Pfam" id="PF03734">
    <property type="entry name" value="YkuD"/>
    <property type="match status" value="1"/>
</dbReference>
<feature type="region of interest" description="Disordered" evidence="8">
    <location>
        <begin position="170"/>
        <end position="201"/>
    </location>
</feature>
<dbReference type="InterPro" id="IPR036779">
    <property type="entry name" value="LysM_dom_sf"/>
</dbReference>
<evidence type="ECO:0000256" key="1">
    <source>
        <dbReference type="ARBA" id="ARBA00004752"/>
    </source>
</evidence>
<protein>
    <submittedName>
        <fullName evidence="12">LysM peptidoglycan-binding domain-containing protein</fullName>
    </submittedName>
</protein>
<proteinExistence type="inferred from homology"/>
<evidence type="ECO:0000256" key="3">
    <source>
        <dbReference type="ARBA" id="ARBA00022679"/>
    </source>
</evidence>
<dbReference type="InterPro" id="IPR050979">
    <property type="entry name" value="LD-transpeptidase"/>
</dbReference>
<feature type="active site" description="Proton donor/acceptor" evidence="7">
    <location>
        <position position="421"/>
    </location>
</feature>
<evidence type="ECO:0000313" key="12">
    <source>
        <dbReference type="EMBL" id="GAA4450852.1"/>
    </source>
</evidence>
<keyword evidence="9" id="KW-0812">Transmembrane</keyword>
<dbReference type="SUPFAM" id="SSF54106">
    <property type="entry name" value="LysM domain"/>
    <property type="match status" value="1"/>
</dbReference>
<evidence type="ECO:0000256" key="5">
    <source>
        <dbReference type="ARBA" id="ARBA00022984"/>
    </source>
</evidence>
<feature type="transmembrane region" description="Helical" evidence="9">
    <location>
        <begin position="7"/>
        <end position="24"/>
    </location>
</feature>
<comment type="similarity">
    <text evidence="2">Belongs to the YkuD family.</text>
</comment>
<feature type="active site" description="Nucleophile" evidence="7">
    <location>
        <position position="434"/>
    </location>
</feature>
<keyword evidence="6 7" id="KW-0961">Cell wall biogenesis/degradation</keyword>
<evidence type="ECO:0000256" key="7">
    <source>
        <dbReference type="PROSITE-ProRule" id="PRU01373"/>
    </source>
</evidence>